<feature type="domain" description="OmpA-like" evidence="4">
    <location>
        <begin position="179"/>
        <end position="302"/>
    </location>
</feature>
<name>A0ABS5D5A6_9FLAO</name>
<protein>
    <submittedName>
        <fullName evidence="5">OmpA family protein</fullName>
    </submittedName>
</protein>
<dbReference type="Proteomes" id="UP000679008">
    <property type="component" value="Unassembled WGS sequence"/>
</dbReference>
<dbReference type="Gene3D" id="3.30.1330.60">
    <property type="entry name" value="OmpA-like domain"/>
    <property type="match status" value="1"/>
</dbReference>
<feature type="compositionally biased region" description="Polar residues" evidence="3">
    <location>
        <begin position="43"/>
        <end position="52"/>
    </location>
</feature>
<evidence type="ECO:0000313" key="6">
    <source>
        <dbReference type="Proteomes" id="UP000679008"/>
    </source>
</evidence>
<evidence type="ECO:0000313" key="5">
    <source>
        <dbReference type="EMBL" id="MBQ0909210.1"/>
    </source>
</evidence>
<dbReference type="EMBL" id="JAGPXB010000010">
    <property type="protein sequence ID" value="MBQ0909210.1"/>
    <property type="molecule type" value="Genomic_DNA"/>
</dbReference>
<keyword evidence="2" id="KW-0175">Coiled coil</keyword>
<dbReference type="PANTHER" id="PTHR30329">
    <property type="entry name" value="STATOR ELEMENT OF FLAGELLAR MOTOR COMPLEX"/>
    <property type="match status" value="1"/>
</dbReference>
<dbReference type="CDD" id="cd07185">
    <property type="entry name" value="OmpA_C-like"/>
    <property type="match status" value="1"/>
</dbReference>
<keyword evidence="6" id="KW-1185">Reference proteome</keyword>
<comment type="caution">
    <text evidence="5">The sequence shown here is derived from an EMBL/GenBank/DDBJ whole genome shotgun (WGS) entry which is preliminary data.</text>
</comment>
<proteinExistence type="predicted"/>
<reference evidence="5 6" key="1">
    <citation type="submission" date="2021-04" db="EMBL/GenBank/DDBJ databases">
        <title>Description of novel Flavobacterium sp. F-328.</title>
        <authorList>
            <person name="Saticioglu I.B."/>
        </authorList>
    </citation>
    <scope>NUCLEOTIDE SEQUENCE [LARGE SCALE GENOMIC DNA]</scope>
    <source>
        <strain evidence="5 6">F-328</strain>
    </source>
</reference>
<evidence type="ECO:0000256" key="2">
    <source>
        <dbReference type="SAM" id="Coils"/>
    </source>
</evidence>
<organism evidence="5 6">
    <name type="scientific">Flavobacterium erciyesense</name>
    <dbReference type="NCBI Taxonomy" id="2825842"/>
    <lineage>
        <taxon>Bacteria</taxon>
        <taxon>Pseudomonadati</taxon>
        <taxon>Bacteroidota</taxon>
        <taxon>Flavobacteriia</taxon>
        <taxon>Flavobacteriales</taxon>
        <taxon>Flavobacteriaceae</taxon>
        <taxon>Flavobacterium</taxon>
    </lineage>
</organism>
<dbReference type="InterPro" id="IPR006665">
    <property type="entry name" value="OmpA-like"/>
</dbReference>
<evidence type="ECO:0000259" key="4">
    <source>
        <dbReference type="PROSITE" id="PS51123"/>
    </source>
</evidence>
<feature type="coiled-coil region" evidence="2">
    <location>
        <begin position="126"/>
        <end position="167"/>
    </location>
</feature>
<dbReference type="PROSITE" id="PS51257">
    <property type="entry name" value="PROKAR_LIPOPROTEIN"/>
    <property type="match status" value="1"/>
</dbReference>
<dbReference type="PANTHER" id="PTHR30329:SF21">
    <property type="entry name" value="LIPOPROTEIN YIAD-RELATED"/>
    <property type="match status" value="1"/>
</dbReference>
<dbReference type="Pfam" id="PF00691">
    <property type="entry name" value="OmpA"/>
    <property type="match status" value="1"/>
</dbReference>
<dbReference type="InterPro" id="IPR036737">
    <property type="entry name" value="OmpA-like_sf"/>
</dbReference>
<dbReference type="RefSeq" id="WP_210790641.1">
    <property type="nucleotide sequence ID" value="NZ_JAGPXB010000010.1"/>
</dbReference>
<dbReference type="SUPFAM" id="SSF103088">
    <property type="entry name" value="OmpA-like"/>
    <property type="match status" value="1"/>
</dbReference>
<dbReference type="InterPro" id="IPR050330">
    <property type="entry name" value="Bact_OuterMem_StrucFunc"/>
</dbReference>
<evidence type="ECO:0000256" key="1">
    <source>
        <dbReference type="PROSITE-ProRule" id="PRU00473"/>
    </source>
</evidence>
<gene>
    <name evidence="5" type="ORF">KBJ98_10900</name>
</gene>
<keyword evidence="1" id="KW-0472">Membrane</keyword>
<dbReference type="PROSITE" id="PS51123">
    <property type="entry name" value="OMPA_2"/>
    <property type="match status" value="1"/>
</dbReference>
<accession>A0ABS5D5A6</accession>
<sequence length="313" mass="34166">MIKKVSIGLLVLALSTSCVSKKIYNDLENKFADLKKENRSLADENSNLQQGKNKAELERDGLKTDLDKNKADLAKFKAEYAAAQEQFKALQDSYAALEKNSSDALQSNLKKNRDLLGQLDEKGKALALEQERLSKSAQRLQELEDLIAAKEASMKKLKETLSKALNSFEGKGLTVEQKNGKVYVSMENKLLFNSGSWAVGSEGKKAVVELGKVLGDNPDIAVLIEGHTDDDAFSASGPIADNWDLSTKRATAIVAILSENKKINKQNLTAAGRGEFSPLASNATADGKAKNRRIEIILTPRLDAIAEMLNEIN</sequence>
<feature type="region of interest" description="Disordered" evidence="3">
    <location>
        <begin position="42"/>
        <end position="61"/>
    </location>
</feature>
<evidence type="ECO:0000256" key="3">
    <source>
        <dbReference type="SAM" id="MobiDB-lite"/>
    </source>
</evidence>